<dbReference type="InterPro" id="IPR018247">
    <property type="entry name" value="EF_Hand_1_Ca_BS"/>
</dbReference>
<protein>
    <submittedName>
        <fullName evidence="3">EF-hand domain-containing protein</fullName>
    </submittedName>
</protein>
<dbReference type="Pfam" id="PF13499">
    <property type="entry name" value="EF-hand_7"/>
    <property type="match status" value="1"/>
</dbReference>
<dbReference type="SUPFAM" id="SSF47473">
    <property type="entry name" value="EF-hand"/>
    <property type="match status" value="1"/>
</dbReference>
<name>A0ABY6DKH8_9NEIS</name>
<dbReference type="PROSITE" id="PS50222">
    <property type="entry name" value="EF_HAND_2"/>
    <property type="match status" value="1"/>
</dbReference>
<dbReference type="Gene3D" id="1.10.238.10">
    <property type="entry name" value="EF-hand"/>
    <property type="match status" value="1"/>
</dbReference>
<evidence type="ECO:0000256" key="1">
    <source>
        <dbReference type="SAM" id="SignalP"/>
    </source>
</evidence>
<evidence type="ECO:0000313" key="3">
    <source>
        <dbReference type="EMBL" id="UXY14879.1"/>
    </source>
</evidence>
<dbReference type="Pfam" id="PF13202">
    <property type="entry name" value="EF-hand_5"/>
    <property type="match status" value="1"/>
</dbReference>
<dbReference type="InterPro" id="IPR002048">
    <property type="entry name" value="EF_hand_dom"/>
</dbReference>
<proteinExistence type="predicted"/>
<dbReference type="EMBL" id="CP106753">
    <property type="protein sequence ID" value="UXY14879.1"/>
    <property type="molecule type" value="Genomic_DNA"/>
</dbReference>
<dbReference type="PROSITE" id="PS00018">
    <property type="entry name" value="EF_HAND_1"/>
    <property type="match status" value="1"/>
</dbReference>
<keyword evidence="1" id="KW-0732">Signal</keyword>
<feature type="signal peptide" evidence="1">
    <location>
        <begin position="1"/>
        <end position="20"/>
    </location>
</feature>
<evidence type="ECO:0000259" key="2">
    <source>
        <dbReference type="PROSITE" id="PS50222"/>
    </source>
</evidence>
<dbReference type="RefSeq" id="WP_263124206.1">
    <property type="nucleotide sequence ID" value="NZ_CP106753.1"/>
</dbReference>
<sequence>MKRWIMVLAAAGLAAGVAVANEPDRAGRHAVHDLSREQFVAAAQARFDRLDANHDGVVTQAERASVRELRRAKFQAVQGDVNMAQYLDKAKARFEKLDSDRNGVLTSAEREAHRPMRHHRHHHAHWPQGDVTRAEFTRQVQARFEALDQDRNGTVTRDEFRAQHRRPV</sequence>
<gene>
    <name evidence="3" type="ORF">N8I74_16395</name>
</gene>
<dbReference type="InterPro" id="IPR011992">
    <property type="entry name" value="EF-hand-dom_pair"/>
</dbReference>
<keyword evidence="4" id="KW-1185">Reference proteome</keyword>
<feature type="domain" description="EF-hand" evidence="2">
    <location>
        <begin position="135"/>
        <end position="168"/>
    </location>
</feature>
<organism evidence="3 4">
    <name type="scientific">Chitiniphilus purpureus</name>
    <dbReference type="NCBI Taxonomy" id="2981137"/>
    <lineage>
        <taxon>Bacteria</taxon>
        <taxon>Pseudomonadati</taxon>
        <taxon>Pseudomonadota</taxon>
        <taxon>Betaproteobacteria</taxon>
        <taxon>Neisseriales</taxon>
        <taxon>Chitinibacteraceae</taxon>
        <taxon>Chitiniphilus</taxon>
    </lineage>
</organism>
<evidence type="ECO:0000313" key="4">
    <source>
        <dbReference type="Proteomes" id="UP001061302"/>
    </source>
</evidence>
<reference evidence="3" key="1">
    <citation type="submission" date="2022-10" db="EMBL/GenBank/DDBJ databases">
        <title>Chitiniphilus purpureus sp. nov., a novel chitin-degrading bacterium isolated from crawfish pond sediment.</title>
        <authorList>
            <person name="Li K."/>
        </authorList>
    </citation>
    <scope>NUCLEOTIDE SEQUENCE</scope>
    <source>
        <strain evidence="3">CD1</strain>
    </source>
</reference>
<accession>A0ABY6DKH8</accession>
<dbReference type="Proteomes" id="UP001061302">
    <property type="component" value="Chromosome"/>
</dbReference>
<feature type="chain" id="PRO_5046132978" evidence="1">
    <location>
        <begin position="21"/>
        <end position="168"/>
    </location>
</feature>